<feature type="compositionally biased region" description="Polar residues" evidence="3">
    <location>
        <begin position="246"/>
        <end position="261"/>
    </location>
</feature>
<accession>A0A4R4EBI5</accession>
<feature type="compositionally biased region" description="Polar residues" evidence="3">
    <location>
        <begin position="157"/>
        <end position="180"/>
    </location>
</feature>
<organism evidence="6 7">
    <name type="scientific">Paenibacillus albiflavus</name>
    <dbReference type="NCBI Taxonomy" id="2545760"/>
    <lineage>
        <taxon>Bacteria</taxon>
        <taxon>Bacillati</taxon>
        <taxon>Bacillota</taxon>
        <taxon>Bacilli</taxon>
        <taxon>Bacillales</taxon>
        <taxon>Paenibacillaceae</taxon>
        <taxon>Paenibacillus</taxon>
    </lineage>
</organism>
<comment type="similarity">
    <text evidence="1">Belongs to the zinc-associated anti-sigma factor (ZAS) superfamily. Anti-sigma-W factor family.</text>
</comment>
<evidence type="ECO:0000313" key="7">
    <source>
        <dbReference type="Proteomes" id="UP000295418"/>
    </source>
</evidence>
<evidence type="ECO:0000259" key="5">
    <source>
        <dbReference type="Pfam" id="PF13490"/>
    </source>
</evidence>
<dbReference type="InterPro" id="IPR041916">
    <property type="entry name" value="Anti_sigma_zinc_sf"/>
</dbReference>
<feature type="compositionally biased region" description="Basic and acidic residues" evidence="3">
    <location>
        <begin position="222"/>
        <end position="237"/>
    </location>
</feature>
<feature type="domain" description="Putative zinc-finger" evidence="5">
    <location>
        <begin position="3"/>
        <end position="37"/>
    </location>
</feature>
<keyword evidence="4" id="KW-0472">Membrane</keyword>
<feature type="region of interest" description="Disordered" evidence="3">
    <location>
        <begin position="145"/>
        <end position="275"/>
    </location>
</feature>
<evidence type="ECO:0000313" key="6">
    <source>
        <dbReference type="EMBL" id="TCZ77039.1"/>
    </source>
</evidence>
<sequence>MNCKLMIELMQRYVDHDLTEEEELQLVTHVRTCGQCASTFKKLKLLSAELEQLPEVKPRYSVVDTILPKLAEIDRQQQSEREESAAIVHTDSADQPYNNTRTRRFFTNISWKVTGSVAIAACAVMFFIMNGSTPSFNPETVNSLSAPVSDAAEPPVTDTTSNQASSPMSTRGQESATDSPSAVEDKLDKPSTRTNPDDGLVPAPSPKEPEVSALTHQSKNTQTDKRSAVNETPKEQGSHGGIEPSDASNGGSEQSIDSLESGTYEGLSEDSGTKGLIGHQMTFKVTGENYLANRDLRTANAEYVAEVKDGKLTISTAAKNELVFTSLRQWSDTEEISSIVWVENNRLYYEVIDNQKVHGYVIDVVLKTEQLIK</sequence>
<dbReference type="RefSeq" id="WP_132418139.1">
    <property type="nucleotide sequence ID" value="NZ_SKFG01000010.1"/>
</dbReference>
<dbReference type="Gene3D" id="1.10.10.1320">
    <property type="entry name" value="Anti-sigma factor, zinc-finger domain"/>
    <property type="match status" value="1"/>
</dbReference>
<name>A0A4R4EBI5_9BACL</name>
<keyword evidence="4" id="KW-0812">Transmembrane</keyword>
<dbReference type="EMBL" id="SKFG01000010">
    <property type="protein sequence ID" value="TCZ77039.1"/>
    <property type="molecule type" value="Genomic_DNA"/>
</dbReference>
<evidence type="ECO:0000256" key="1">
    <source>
        <dbReference type="ARBA" id="ARBA00024353"/>
    </source>
</evidence>
<dbReference type="Proteomes" id="UP000295418">
    <property type="component" value="Unassembled WGS sequence"/>
</dbReference>
<evidence type="ECO:0000256" key="3">
    <source>
        <dbReference type="SAM" id="MobiDB-lite"/>
    </source>
</evidence>
<keyword evidence="4" id="KW-1133">Transmembrane helix</keyword>
<evidence type="ECO:0000256" key="2">
    <source>
        <dbReference type="ARBA" id="ARBA00024438"/>
    </source>
</evidence>
<dbReference type="InterPro" id="IPR027383">
    <property type="entry name" value="Znf_put"/>
</dbReference>
<gene>
    <name evidence="6" type="ORF">E0485_11245</name>
</gene>
<feature type="transmembrane region" description="Helical" evidence="4">
    <location>
        <begin position="109"/>
        <end position="129"/>
    </location>
</feature>
<proteinExistence type="inferred from homology"/>
<protein>
    <recommendedName>
        <fullName evidence="2">Anti-sigma-W factor RsiW</fullName>
    </recommendedName>
</protein>
<evidence type="ECO:0000256" key="4">
    <source>
        <dbReference type="SAM" id="Phobius"/>
    </source>
</evidence>
<dbReference type="AlphaFoldDB" id="A0A4R4EBI5"/>
<dbReference type="OrthoDB" id="2381690at2"/>
<comment type="caution">
    <text evidence="6">The sequence shown here is derived from an EMBL/GenBank/DDBJ whole genome shotgun (WGS) entry which is preliminary data.</text>
</comment>
<reference evidence="6 7" key="1">
    <citation type="submission" date="2019-03" db="EMBL/GenBank/DDBJ databases">
        <authorList>
            <person name="Kim M.K.M."/>
        </authorList>
    </citation>
    <scope>NUCLEOTIDE SEQUENCE [LARGE SCALE GENOMIC DNA]</scope>
    <source>
        <strain evidence="6 7">18JY21-1</strain>
    </source>
</reference>
<dbReference type="Pfam" id="PF13490">
    <property type="entry name" value="zf-HC2"/>
    <property type="match status" value="1"/>
</dbReference>
<keyword evidence="7" id="KW-1185">Reference proteome</keyword>